<dbReference type="PROSITE" id="PS00432">
    <property type="entry name" value="ACTINS_2"/>
    <property type="match status" value="1"/>
</dbReference>
<comment type="similarity">
    <text evidence="7">Belongs to the actin family.</text>
</comment>
<name>Q3M0W9_PARTE</name>
<dbReference type="PRINTS" id="PR00190">
    <property type="entry name" value="ACTIN"/>
</dbReference>
<dbReference type="Gene3D" id="3.90.640.10">
    <property type="entry name" value="Actin, Chain A, domain 4"/>
    <property type="match status" value="1"/>
</dbReference>
<proteinExistence type="inferred from homology"/>
<dbReference type="InterPro" id="IPR043129">
    <property type="entry name" value="ATPase_NBD"/>
</dbReference>
<evidence type="ECO:0000256" key="5">
    <source>
        <dbReference type="ARBA" id="ARBA00023212"/>
    </source>
</evidence>
<evidence type="ECO:0000256" key="1">
    <source>
        <dbReference type="ARBA" id="ARBA00004245"/>
    </source>
</evidence>
<reference evidence="8" key="3">
    <citation type="submission" date="2005-09" db="EMBL/GenBank/DDBJ databases">
        <title>The actin multigene family of Paramecium tetraurelia.</title>
        <authorList>
            <person name="Kissmehl R."/>
            <person name="Mansfeld J."/>
            <person name="Sehring I."/>
            <person name="Reiner C."/>
            <person name="Wagner E."/>
            <person name="Plattner H."/>
        </authorList>
    </citation>
    <scope>NUCLEOTIDE SEQUENCE</scope>
</reference>
<dbReference type="Pfam" id="PF00022">
    <property type="entry name" value="Actin"/>
    <property type="match status" value="1"/>
</dbReference>
<dbReference type="PANTHER" id="PTHR11937">
    <property type="entry name" value="ACTIN"/>
    <property type="match status" value="1"/>
</dbReference>
<evidence type="ECO:0000256" key="2">
    <source>
        <dbReference type="ARBA" id="ARBA00020098"/>
    </source>
</evidence>
<comment type="subcellular location">
    <subcellularLocation>
        <location evidence="1">Cytoplasm</location>
        <location evidence="1">Cytoskeleton</location>
    </subcellularLocation>
</comment>
<evidence type="ECO:0000256" key="4">
    <source>
        <dbReference type="ARBA" id="ARBA00022801"/>
    </source>
</evidence>
<keyword evidence="4" id="KW-0378">Hydrolase</keyword>
<evidence type="ECO:0000256" key="3">
    <source>
        <dbReference type="ARBA" id="ARBA00022490"/>
    </source>
</evidence>
<evidence type="ECO:0000256" key="7">
    <source>
        <dbReference type="RuleBase" id="RU000487"/>
    </source>
</evidence>
<dbReference type="InterPro" id="IPR004001">
    <property type="entry name" value="Actin_CS"/>
</dbReference>
<protein>
    <recommendedName>
        <fullName evidence="2">Actin, cytoplasmic</fullName>
    </recommendedName>
</protein>
<keyword evidence="3" id="KW-0963">Cytoplasm</keyword>
<dbReference type="FunFam" id="3.30.420.40:FF:000050">
    <property type="entry name" value="Actin, alpha skeletal muscle"/>
    <property type="match status" value="1"/>
</dbReference>
<dbReference type="GO" id="GO:0005856">
    <property type="term" value="C:cytoskeleton"/>
    <property type="evidence" value="ECO:0007669"/>
    <property type="project" value="UniProtKB-SubCell"/>
</dbReference>
<organism evidence="8">
    <name type="scientific">Paramecium tetraurelia</name>
    <dbReference type="NCBI Taxonomy" id="5888"/>
    <lineage>
        <taxon>Eukaryota</taxon>
        <taxon>Sar</taxon>
        <taxon>Alveolata</taxon>
        <taxon>Ciliophora</taxon>
        <taxon>Intramacronucleata</taxon>
        <taxon>Oligohymenophorea</taxon>
        <taxon>Peniculida</taxon>
        <taxon>Parameciidae</taxon>
        <taxon>Paramecium</taxon>
    </lineage>
</organism>
<dbReference type="Gene3D" id="3.30.420.40">
    <property type="match status" value="2"/>
</dbReference>
<keyword evidence="5" id="KW-0206">Cytoskeleton</keyword>
<accession>Q3M0W9</accession>
<evidence type="ECO:0000256" key="6">
    <source>
        <dbReference type="ARBA" id="ARBA00049360"/>
    </source>
</evidence>
<dbReference type="FunFam" id="3.90.640.10:FF:000007">
    <property type="entry name" value="Actin like 7B"/>
    <property type="match status" value="1"/>
</dbReference>
<comment type="catalytic activity">
    <reaction evidence="6">
        <text>ATP + H2O = ADP + phosphate + H(+)</text>
        <dbReference type="Rhea" id="RHEA:13065"/>
        <dbReference type="ChEBI" id="CHEBI:15377"/>
        <dbReference type="ChEBI" id="CHEBI:15378"/>
        <dbReference type="ChEBI" id="CHEBI:30616"/>
        <dbReference type="ChEBI" id="CHEBI:43474"/>
        <dbReference type="ChEBI" id="CHEBI:456216"/>
    </reaction>
</comment>
<dbReference type="SUPFAM" id="SSF53067">
    <property type="entry name" value="Actin-like ATPase domain"/>
    <property type="match status" value="2"/>
</dbReference>
<evidence type="ECO:0000313" key="8">
    <source>
        <dbReference type="EMBL" id="CAH69752.1"/>
    </source>
</evidence>
<reference evidence="8" key="2">
    <citation type="submission" date="2004-11" db="EMBL/GenBank/DDBJ databases">
        <authorList>
            <person name="Genoscope"/>
        </authorList>
    </citation>
    <scope>NUCLEOTIDE SEQUENCE</scope>
</reference>
<gene>
    <name evidence="8" type="primary">act1-9</name>
</gene>
<reference evidence="8" key="1">
    <citation type="journal article" date="2004" name="J. Histochem. Cytochem.">
        <title>Immunolocalization of actin in Paramecium cells.</title>
        <authorList>
            <person name="Kissmehl R."/>
            <person name="Sehring I.M."/>
            <person name="Wagner E."/>
            <person name="Plattner H."/>
        </authorList>
    </citation>
    <scope>NUCLEOTIDE SEQUENCE</scope>
</reference>
<dbReference type="SMART" id="SM00268">
    <property type="entry name" value="ACTIN"/>
    <property type="match status" value="1"/>
</dbReference>
<sequence length="376" mass="43276">MNDEKPAVVIDNGSGSCRVGLSWDQTPSHCFPAVVGKPKKQGIMIGMDSKDVYVGDEALALRRLLNIQSPFENGIIKNWEDMERIWQYAINELRVNPEDHPVLLTEPMFFQESNREKMIQVFFETFKVPKFQVHNEAALALYSSGRITGFVVSCGESCTYTIPIYEGKVLSYAALRICLGGNACTEYFVRILTELGLSFESSTELEIARDIKEKLCYVALDYEEEMKIYKESKAKNKHYELPDGNIIVIEDQRFRCPELLFKPKLIGFEVGGIDELTHKQILKCQEEIRDNLYKNIVLSGGTSLFPGLEERLRRELYFLVLSKQKIKIVAYRERFQEWIGGQILSSLSYSENMWITRREYDENGPTIVHRKCQTVT</sequence>
<dbReference type="AlphaFoldDB" id="Q3M0W9"/>
<dbReference type="GO" id="GO:0016787">
    <property type="term" value="F:hydrolase activity"/>
    <property type="evidence" value="ECO:0007669"/>
    <property type="project" value="UniProtKB-KW"/>
</dbReference>
<dbReference type="InterPro" id="IPR004000">
    <property type="entry name" value="Actin"/>
</dbReference>
<dbReference type="EMBL" id="CR855988">
    <property type="protein sequence ID" value="CAH69752.1"/>
    <property type="molecule type" value="Genomic_DNA"/>
</dbReference>